<dbReference type="SUPFAM" id="SSF54211">
    <property type="entry name" value="Ribosomal protein S5 domain 2-like"/>
    <property type="match status" value="1"/>
</dbReference>
<protein>
    <recommendedName>
        <fullName evidence="5">Homoserine kinase</fullName>
        <ecNumber evidence="4">2.7.1.39</ecNumber>
    </recommendedName>
</protein>
<dbReference type="InParanoid" id="D8LL07"/>
<evidence type="ECO:0000256" key="10">
    <source>
        <dbReference type="ARBA" id="ARBA00022777"/>
    </source>
</evidence>
<feature type="domain" description="GHMP kinase C-terminal" evidence="15">
    <location>
        <begin position="341"/>
        <end position="406"/>
    </location>
</feature>
<comment type="pathway">
    <text evidence="2">Amino-acid biosynthesis; L-threonine biosynthesis; L-threonine from L-aspartate: step 4/5.</text>
</comment>
<dbReference type="GO" id="GO:0004413">
    <property type="term" value="F:homoserine kinase activity"/>
    <property type="evidence" value="ECO:0007669"/>
    <property type="project" value="UniProtKB-EC"/>
</dbReference>
<evidence type="ECO:0000256" key="13">
    <source>
        <dbReference type="SAM" id="MobiDB-lite"/>
    </source>
</evidence>
<proteinExistence type="inferred from homology"/>
<keyword evidence="7 16" id="KW-0808">Transferase</keyword>
<feature type="domain" description="GHMP kinase N-terminal" evidence="14">
    <location>
        <begin position="194"/>
        <end position="277"/>
    </location>
</feature>
<dbReference type="Pfam" id="PF00288">
    <property type="entry name" value="GHMP_kinases_N"/>
    <property type="match status" value="1"/>
</dbReference>
<gene>
    <name evidence="16" type="primary">HSK</name>
    <name evidence="16" type="ORF">Esi_0031_0156</name>
</gene>
<dbReference type="GO" id="GO:0009088">
    <property type="term" value="P:threonine biosynthetic process"/>
    <property type="evidence" value="ECO:0007669"/>
    <property type="project" value="UniProtKB-UniPathway"/>
</dbReference>
<dbReference type="NCBIfam" id="TIGR00191">
    <property type="entry name" value="thrB"/>
    <property type="match status" value="1"/>
</dbReference>
<keyword evidence="17" id="KW-1185">Reference proteome</keyword>
<accession>D8LL07</accession>
<evidence type="ECO:0000313" key="16">
    <source>
        <dbReference type="EMBL" id="CBN80140.1"/>
    </source>
</evidence>
<evidence type="ECO:0000256" key="7">
    <source>
        <dbReference type="ARBA" id="ARBA00022679"/>
    </source>
</evidence>
<dbReference type="UniPathway" id="UPA00050">
    <property type="reaction ID" value="UER00064"/>
</dbReference>
<evidence type="ECO:0000256" key="1">
    <source>
        <dbReference type="ARBA" id="ARBA00004474"/>
    </source>
</evidence>
<evidence type="ECO:0000259" key="14">
    <source>
        <dbReference type="Pfam" id="PF00288"/>
    </source>
</evidence>
<dbReference type="eggNOG" id="KOG1537">
    <property type="taxonomic scope" value="Eukaryota"/>
</dbReference>
<evidence type="ECO:0000256" key="3">
    <source>
        <dbReference type="ARBA" id="ARBA00007370"/>
    </source>
</evidence>
<dbReference type="Gene3D" id="3.30.230.10">
    <property type="match status" value="1"/>
</dbReference>
<dbReference type="InterPro" id="IPR036554">
    <property type="entry name" value="GHMP_kinase_C_sf"/>
</dbReference>
<organism evidence="16 17">
    <name type="scientific">Ectocarpus siliculosus</name>
    <name type="common">Brown alga</name>
    <name type="synonym">Conferva siliculosa</name>
    <dbReference type="NCBI Taxonomy" id="2880"/>
    <lineage>
        <taxon>Eukaryota</taxon>
        <taxon>Sar</taxon>
        <taxon>Stramenopiles</taxon>
        <taxon>Ochrophyta</taxon>
        <taxon>PX clade</taxon>
        <taxon>Phaeophyceae</taxon>
        <taxon>Ectocarpales</taxon>
        <taxon>Ectocarpaceae</taxon>
        <taxon>Ectocarpus</taxon>
    </lineage>
</organism>
<comment type="catalytic activity">
    <reaction evidence="12">
        <text>L-homoserine + ATP = O-phospho-L-homoserine + ADP + H(+)</text>
        <dbReference type="Rhea" id="RHEA:13985"/>
        <dbReference type="ChEBI" id="CHEBI:15378"/>
        <dbReference type="ChEBI" id="CHEBI:30616"/>
        <dbReference type="ChEBI" id="CHEBI:57476"/>
        <dbReference type="ChEBI" id="CHEBI:57590"/>
        <dbReference type="ChEBI" id="CHEBI:456216"/>
        <dbReference type="EC" id="2.7.1.39"/>
    </reaction>
    <physiologicalReaction direction="left-to-right" evidence="12">
        <dbReference type="Rhea" id="RHEA:13986"/>
    </physiologicalReaction>
</comment>
<evidence type="ECO:0000259" key="15">
    <source>
        <dbReference type="Pfam" id="PF08544"/>
    </source>
</evidence>
<comment type="similarity">
    <text evidence="3">Belongs to the GHMP kinase family. Homoserine kinase subfamily.</text>
</comment>
<dbReference type="EC" id="2.7.1.39" evidence="4"/>
<feature type="compositionally biased region" description="Basic and acidic residues" evidence="13">
    <location>
        <begin position="93"/>
        <end position="108"/>
    </location>
</feature>
<dbReference type="HAMAP" id="MF_00384">
    <property type="entry name" value="Homoser_kinase"/>
    <property type="match status" value="1"/>
</dbReference>
<evidence type="ECO:0000256" key="5">
    <source>
        <dbReference type="ARBA" id="ARBA00017858"/>
    </source>
</evidence>
<dbReference type="InterPro" id="IPR006204">
    <property type="entry name" value="GHMP_kinase_N_dom"/>
</dbReference>
<dbReference type="GO" id="GO:0005524">
    <property type="term" value="F:ATP binding"/>
    <property type="evidence" value="ECO:0007669"/>
    <property type="project" value="UniProtKB-KW"/>
</dbReference>
<name>D8LL07_ECTSI</name>
<evidence type="ECO:0000256" key="2">
    <source>
        <dbReference type="ARBA" id="ARBA00005015"/>
    </source>
</evidence>
<dbReference type="PANTHER" id="PTHR20861">
    <property type="entry name" value="HOMOSERINE/4-DIPHOSPHOCYTIDYL-2-C-METHYL-D-ERYTHRITOL KINASE"/>
    <property type="match status" value="1"/>
</dbReference>
<dbReference type="Gene3D" id="3.30.70.890">
    <property type="entry name" value="GHMP kinase, C-terminal domain"/>
    <property type="match status" value="1"/>
</dbReference>
<feature type="compositionally biased region" description="Low complexity" evidence="13">
    <location>
        <begin position="31"/>
        <end position="40"/>
    </location>
</feature>
<dbReference type="PROSITE" id="PS00627">
    <property type="entry name" value="GHMP_KINASES_ATP"/>
    <property type="match status" value="1"/>
</dbReference>
<keyword evidence="6" id="KW-0028">Amino-acid biosynthesis</keyword>
<dbReference type="Pfam" id="PF08544">
    <property type="entry name" value="GHMP_kinases_C"/>
    <property type="match status" value="1"/>
</dbReference>
<keyword evidence="10 16" id="KW-0418">Kinase</keyword>
<evidence type="ECO:0000256" key="9">
    <source>
        <dbReference type="ARBA" id="ARBA00022741"/>
    </source>
</evidence>
<keyword evidence="8" id="KW-0791">Threonine biosynthesis</keyword>
<dbReference type="AlphaFoldDB" id="D8LL07"/>
<comment type="subcellular location">
    <subcellularLocation>
        <location evidence="1">Plastid</location>
    </subcellularLocation>
</comment>
<evidence type="ECO:0000256" key="4">
    <source>
        <dbReference type="ARBA" id="ARBA00012078"/>
    </source>
</evidence>
<dbReference type="Proteomes" id="UP000002630">
    <property type="component" value="Unassembled WGS sequence"/>
</dbReference>
<dbReference type="PRINTS" id="PR00958">
    <property type="entry name" value="HOMSERKINASE"/>
</dbReference>
<evidence type="ECO:0000256" key="6">
    <source>
        <dbReference type="ARBA" id="ARBA00022605"/>
    </source>
</evidence>
<keyword evidence="9" id="KW-0547">Nucleotide-binding</keyword>
<dbReference type="InterPro" id="IPR013750">
    <property type="entry name" value="GHMP_kinase_C_dom"/>
</dbReference>
<sequence>MDNKDRAATLVVGAIAGAVALSLYNKTKTARSSARGSAASLNSTSTPAAAARKVDSVSSSDDEDDDISRGVLLRPYEHDKRMRARIRQAAGASKDDGESGGGHGKEYPVDDDDAQRLQRTYSIREEVVREAAMERNRVVVRVPATSANMGPGFDCLGMALSIWSEVTMERSDKFEIVFEGAGFEEVPLDETNLLVTGAKAAFKAAGKAMPPLRYKCVNRIPYARGMGSSSAAILAGLIGGLVLAGHKLPMWGAEELLQLACEIEGHPDNVAPVIYGGCQLGIHNHTRWITERVQLPPGIQVVLFIPNFIGKTSDARAVLKDQVDRKDAIFSIGRIAWLVLALQSGNVNNLRAGCEDKMHQPQRARQDAYKHVNPMIEAAIAAGADTAYLSGSGPTVAAITSGAAGDIFLQRTKERVDKQVAEAMLQAAASVNVGGETFITTPTDGGAYVVSAEPKFSEGAIRYPGDV</sequence>
<dbReference type="InterPro" id="IPR000870">
    <property type="entry name" value="Homoserine_kinase"/>
</dbReference>
<dbReference type="InterPro" id="IPR006203">
    <property type="entry name" value="GHMP_knse_ATP-bd_CS"/>
</dbReference>
<dbReference type="STRING" id="2880.D8LL07"/>
<keyword evidence="11" id="KW-0067">ATP-binding</keyword>
<dbReference type="OrthoDB" id="195231at2759"/>
<dbReference type="InterPro" id="IPR020568">
    <property type="entry name" value="Ribosomal_Su5_D2-typ_SF"/>
</dbReference>
<feature type="region of interest" description="Disordered" evidence="13">
    <location>
        <begin position="88"/>
        <end position="112"/>
    </location>
</feature>
<dbReference type="PANTHER" id="PTHR20861:SF1">
    <property type="entry name" value="HOMOSERINE KINASE"/>
    <property type="match status" value="1"/>
</dbReference>
<reference evidence="16 17" key="1">
    <citation type="journal article" date="2010" name="Nature">
        <title>The Ectocarpus genome and the independent evolution of multicellularity in brown algae.</title>
        <authorList>
            <person name="Cock J.M."/>
            <person name="Sterck L."/>
            <person name="Rouze P."/>
            <person name="Scornet D."/>
            <person name="Allen A.E."/>
            <person name="Amoutzias G."/>
            <person name="Anthouard V."/>
            <person name="Artiguenave F."/>
            <person name="Aury J.M."/>
            <person name="Badger J.H."/>
            <person name="Beszteri B."/>
            <person name="Billiau K."/>
            <person name="Bonnet E."/>
            <person name="Bothwell J.H."/>
            <person name="Bowler C."/>
            <person name="Boyen C."/>
            <person name="Brownlee C."/>
            <person name="Carrano C.J."/>
            <person name="Charrier B."/>
            <person name="Cho G.Y."/>
            <person name="Coelho S.M."/>
            <person name="Collen J."/>
            <person name="Corre E."/>
            <person name="Da Silva C."/>
            <person name="Delage L."/>
            <person name="Delaroque N."/>
            <person name="Dittami S.M."/>
            <person name="Doulbeau S."/>
            <person name="Elias M."/>
            <person name="Farnham G."/>
            <person name="Gachon C.M."/>
            <person name="Gschloessl B."/>
            <person name="Heesch S."/>
            <person name="Jabbari K."/>
            <person name="Jubin C."/>
            <person name="Kawai H."/>
            <person name="Kimura K."/>
            <person name="Kloareg B."/>
            <person name="Kupper F.C."/>
            <person name="Lang D."/>
            <person name="Le Bail A."/>
            <person name="Leblanc C."/>
            <person name="Lerouge P."/>
            <person name="Lohr M."/>
            <person name="Lopez P.J."/>
            <person name="Martens C."/>
            <person name="Maumus F."/>
            <person name="Michel G."/>
            <person name="Miranda-Saavedra D."/>
            <person name="Morales J."/>
            <person name="Moreau H."/>
            <person name="Motomura T."/>
            <person name="Nagasato C."/>
            <person name="Napoli C.A."/>
            <person name="Nelson D.R."/>
            <person name="Nyvall-Collen P."/>
            <person name="Peters A.F."/>
            <person name="Pommier C."/>
            <person name="Potin P."/>
            <person name="Poulain J."/>
            <person name="Quesneville H."/>
            <person name="Read B."/>
            <person name="Rensing S.A."/>
            <person name="Ritter A."/>
            <person name="Rousvoal S."/>
            <person name="Samanta M."/>
            <person name="Samson G."/>
            <person name="Schroeder D.C."/>
            <person name="Segurens B."/>
            <person name="Strittmatter M."/>
            <person name="Tonon T."/>
            <person name="Tregear J.W."/>
            <person name="Valentin K."/>
            <person name="von Dassow P."/>
            <person name="Yamagishi T."/>
            <person name="Van de Peer Y."/>
            <person name="Wincker P."/>
        </authorList>
    </citation>
    <scope>NUCLEOTIDE SEQUENCE [LARGE SCALE GENOMIC DNA]</scope>
    <source>
        <strain evidence="17">Ec32 / CCAP1310/4</strain>
    </source>
</reference>
<dbReference type="GO" id="GO:0009536">
    <property type="term" value="C:plastid"/>
    <property type="evidence" value="ECO:0007669"/>
    <property type="project" value="UniProtKB-SubCell"/>
</dbReference>
<dbReference type="InterPro" id="IPR014721">
    <property type="entry name" value="Ribsml_uS5_D2-typ_fold_subgr"/>
</dbReference>
<evidence type="ECO:0000256" key="11">
    <source>
        <dbReference type="ARBA" id="ARBA00022840"/>
    </source>
</evidence>
<evidence type="ECO:0000313" key="17">
    <source>
        <dbReference type="Proteomes" id="UP000002630"/>
    </source>
</evidence>
<evidence type="ECO:0000256" key="8">
    <source>
        <dbReference type="ARBA" id="ARBA00022697"/>
    </source>
</evidence>
<feature type="region of interest" description="Disordered" evidence="13">
    <location>
        <begin position="31"/>
        <end position="74"/>
    </location>
</feature>
<dbReference type="SUPFAM" id="SSF55060">
    <property type="entry name" value="GHMP Kinase, C-terminal domain"/>
    <property type="match status" value="1"/>
</dbReference>
<dbReference type="EMBL" id="FN649760">
    <property type="protein sequence ID" value="CBN80140.1"/>
    <property type="molecule type" value="Genomic_DNA"/>
</dbReference>
<evidence type="ECO:0000256" key="12">
    <source>
        <dbReference type="ARBA" id="ARBA00049913"/>
    </source>
</evidence>